<dbReference type="SUPFAM" id="SSF56784">
    <property type="entry name" value="HAD-like"/>
    <property type="match status" value="1"/>
</dbReference>
<protein>
    <submittedName>
        <fullName evidence="4">Nli interacting factor-like phosphatase family protein</fullName>
    </submittedName>
</protein>
<dbReference type="FunFam" id="3.40.50.1000:FF:000121">
    <property type="entry name" value="Uncharacterized protein"/>
    <property type="match status" value="1"/>
</dbReference>
<feature type="region of interest" description="Disordered" evidence="2">
    <location>
        <begin position="484"/>
        <end position="544"/>
    </location>
</feature>
<keyword evidence="1" id="KW-0175">Coiled coil</keyword>
<evidence type="ECO:0000313" key="4">
    <source>
        <dbReference type="EMBL" id="CDW73664.1"/>
    </source>
</evidence>
<feature type="region of interest" description="Disordered" evidence="2">
    <location>
        <begin position="1346"/>
        <end position="1376"/>
    </location>
</feature>
<feature type="compositionally biased region" description="Low complexity" evidence="2">
    <location>
        <begin position="1058"/>
        <end position="1075"/>
    </location>
</feature>
<feature type="compositionally biased region" description="Basic and acidic residues" evidence="2">
    <location>
        <begin position="533"/>
        <end position="544"/>
    </location>
</feature>
<dbReference type="GO" id="GO:0016791">
    <property type="term" value="F:phosphatase activity"/>
    <property type="evidence" value="ECO:0007669"/>
    <property type="project" value="InterPro"/>
</dbReference>
<feature type="region of interest" description="Disordered" evidence="2">
    <location>
        <begin position="800"/>
        <end position="836"/>
    </location>
</feature>
<dbReference type="OrthoDB" id="277011at2759"/>
<name>A0A077ZUT7_STYLE</name>
<dbReference type="Pfam" id="PF03031">
    <property type="entry name" value="NIF"/>
    <property type="match status" value="1"/>
</dbReference>
<feature type="compositionally biased region" description="Acidic residues" evidence="2">
    <location>
        <begin position="1314"/>
        <end position="1329"/>
    </location>
</feature>
<feature type="coiled-coil region" evidence="1">
    <location>
        <begin position="323"/>
        <end position="360"/>
    </location>
</feature>
<dbReference type="InParanoid" id="A0A077ZUT7"/>
<feature type="region of interest" description="Disordered" evidence="2">
    <location>
        <begin position="1306"/>
        <end position="1329"/>
    </location>
</feature>
<feature type="compositionally biased region" description="Polar residues" evidence="2">
    <location>
        <begin position="495"/>
        <end position="509"/>
    </location>
</feature>
<dbReference type="InterPro" id="IPR011948">
    <property type="entry name" value="Dullard_phosphatase"/>
</dbReference>
<feature type="compositionally biased region" description="Polar residues" evidence="2">
    <location>
        <begin position="1346"/>
        <end position="1364"/>
    </location>
</feature>
<gene>
    <name evidence="4" type="primary">Contig18756.g19913</name>
    <name evidence="4" type="ORF">STYLEM_2648</name>
</gene>
<feature type="coiled-coil region" evidence="1">
    <location>
        <begin position="129"/>
        <end position="222"/>
    </location>
</feature>
<feature type="region of interest" description="Disordered" evidence="2">
    <location>
        <begin position="1058"/>
        <end position="1080"/>
    </location>
</feature>
<sequence>MDKKISNPVPQGLLEQVHNNTIEEQETNEYYETQEQAVADQKIAQGVDIALDDSDFNQFLTQNDKQNKDEIIKRLEQQNQIIADAIEQIESKIEQINQKLSTPTPFQVKSHRFELNPENQELAGWVNKINETQIKQAQLKGQIERLKGKLSILQKGSEMIKFENDVKAIQIEIQELQSKKAGLESLLKGQINHMGLQLIKQMGQLKQEIREWKQKYRELQSKDDKSMIKEQRDGILKVHYQMQMLKQQIQMFKNSSNSVIINNSTSNINKSTIPTATIDSPNNTKSKIIPSRTKPDHVSTLQRKMNVDKNTYEKSLIVLEGHYNKLLQQIQEKKDKYDLIKVENEQLQKEREKLQQLQRDLPPIVISQQQTLHDKMGDANKNSPPYKDLDPNRRNVRDGSTINQRISLNKYKKNAMLEEDGLSGNTYEDIKARGGGNFDRNRSSQHKLKGSQVRQSHMVESLYKNSPDGGNSKPYQAVNKSVNIQRQRSNHKLVTKTTAYQDNHSTTIENAGGEEDDDDVVIKNQMKKSKKNSRVEDYSETTKDSNKLPSINITLKNRKLMNEDELVNICSSVDDRYSPNQKFNKTQYGLNIHGYGGNHPHTNFINKGSFLNDISIEGIDEEGRATLKSLSGRDSNSSAGGLKWKRKSELSKGISDSKSRISIKGANQYEYILKQDDPFNYGRSSNLNDQQKALAHQQQQVSQHHYYAANRPSIKLGSNSEQRISRISQIIQYQMRNSMGQGAGGVLYQDFIPENDEEDIGDEMDSDDRKFSIRALNFNMMSKLIPQNSYLARASSKLISNSHRNNGRGTITSRKTNQMRKQSRISKAQMTPGRESELYNVDDASMDEESDFMSSHRCSLVRRYNMPTFFTPDKSMSSRMGTNGQNSPHIDMGDSLNVHQPNQLFQGNETIVEETNEAEESILNNSRFSQRFLDINDDQEPYGRISGLQDNKNNTGNYQNTVVNNQNVYNYQPAQQQNYQYQQQQQQNNNEQQNVQQNIKAKKNKLDAFVTKMPMPGQQPNILRQESEDQVFELNKHGSYVSDTGMNDMNTVVHQDSLTQQHMQQQQQDDQQTDTNGNGQDLHKVHFFQTLQALQFIKNNLRVVTFEEIQDQVIYLPEPKRPELKKVLIFDMDETLIHCVDDVETDDPDVVLEIDFPDEETVYAGINIRPYVMECLEEANQNFQVIVFTASHQTYADAILDYLDPNHELIQYRMYRQHCILTKEGYYVKDLRVIGNRDLKDLVIVDNSVYSFAFQIDNGIPIIPFYKDPNDEEMLHLIYYLNCLANVEDVRQQNRAAFELYKLANGDQDGGNGDTEDQDQDQEDIDSNDVDLIDDQQNVIMEMSRESSLNNANADSRPSASKHNLNGRDSYGDDMLPSKYQVVPEKYSNDLTKQVSQTDSLYGDDIQNLNSRFNDY</sequence>
<feature type="compositionally biased region" description="Polar residues" evidence="2">
    <location>
        <begin position="800"/>
        <end position="816"/>
    </location>
</feature>
<feature type="compositionally biased region" description="Low complexity" evidence="2">
    <location>
        <begin position="980"/>
        <end position="998"/>
    </location>
</feature>
<dbReference type="InterPro" id="IPR023214">
    <property type="entry name" value="HAD_sf"/>
</dbReference>
<dbReference type="PROSITE" id="PS50969">
    <property type="entry name" value="FCP1"/>
    <property type="match status" value="1"/>
</dbReference>
<feature type="region of interest" description="Disordered" evidence="2">
    <location>
        <begin position="433"/>
        <end position="455"/>
    </location>
</feature>
<feature type="region of interest" description="Disordered" evidence="2">
    <location>
        <begin position="980"/>
        <end position="999"/>
    </location>
</feature>
<feature type="coiled-coil region" evidence="1">
    <location>
        <begin position="68"/>
        <end position="99"/>
    </location>
</feature>
<evidence type="ECO:0000313" key="5">
    <source>
        <dbReference type="Proteomes" id="UP000039865"/>
    </source>
</evidence>
<dbReference type="Gene3D" id="1.10.287.1490">
    <property type="match status" value="1"/>
</dbReference>
<dbReference type="EMBL" id="CCKQ01002561">
    <property type="protein sequence ID" value="CDW73664.1"/>
    <property type="molecule type" value="Genomic_DNA"/>
</dbReference>
<feature type="region of interest" description="Disordered" evidence="2">
    <location>
        <begin position="370"/>
        <end position="403"/>
    </location>
</feature>
<reference evidence="4 5" key="1">
    <citation type="submission" date="2014-06" db="EMBL/GenBank/DDBJ databases">
        <authorList>
            <person name="Swart Estienne"/>
        </authorList>
    </citation>
    <scope>NUCLEOTIDE SEQUENCE [LARGE SCALE GENOMIC DNA]</scope>
    <source>
        <strain evidence="4 5">130c</strain>
    </source>
</reference>
<dbReference type="CDD" id="cd07521">
    <property type="entry name" value="HAD_FCP1-like"/>
    <property type="match status" value="1"/>
</dbReference>
<dbReference type="InterPro" id="IPR050365">
    <property type="entry name" value="TIM50"/>
</dbReference>
<keyword evidence="5" id="KW-1185">Reference proteome</keyword>
<dbReference type="Gene3D" id="3.40.50.1000">
    <property type="entry name" value="HAD superfamily/HAD-like"/>
    <property type="match status" value="1"/>
</dbReference>
<feature type="domain" description="FCP1 homology" evidence="3">
    <location>
        <begin position="1121"/>
        <end position="1284"/>
    </location>
</feature>
<organism evidence="4 5">
    <name type="scientific">Stylonychia lemnae</name>
    <name type="common">Ciliate</name>
    <dbReference type="NCBI Taxonomy" id="5949"/>
    <lineage>
        <taxon>Eukaryota</taxon>
        <taxon>Sar</taxon>
        <taxon>Alveolata</taxon>
        <taxon>Ciliophora</taxon>
        <taxon>Intramacronucleata</taxon>
        <taxon>Spirotrichea</taxon>
        <taxon>Stichotrichia</taxon>
        <taxon>Sporadotrichida</taxon>
        <taxon>Oxytrichidae</taxon>
        <taxon>Stylonychinae</taxon>
        <taxon>Stylonychia</taxon>
    </lineage>
</organism>
<evidence type="ECO:0000259" key="3">
    <source>
        <dbReference type="PROSITE" id="PS50969"/>
    </source>
</evidence>
<dbReference type="SMART" id="SM00577">
    <property type="entry name" value="CPDc"/>
    <property type="match status" value="1"/>
</dbReference>
<dbReference type="InterPro" id="IPR004274">
    <property type="entry name" value="FCP1_dom"/>
</dbReference>
<accession>A0A077ZUT7</accession>
<evidence type="ECO:0000256" key="1">
    <source>
        <dbReference type="SAM" id="Coils"/>
    </source>
</evidence>
<dbReference type="Proteomes" id="UP000039865">
    <property type="component" value="Unassembled WGS sequence"/>
</dbReference>
<evidence type="ECO:0000256" key="2">
    <source>
        <dbReference type="SAM" id="MobiDB-lite"/>
    </source>
</evidence>
<dbReference type="PANTHER" id="PTHR12210">
    <property type="entry name" value="DULLARD PROTEIN PHOSPHATASE"/>
    <property type="match status" value="1"/>
</dbReference>
<proteinExistence type="predicted"/>
<dbReference type="InterPro" id="IPR036412">
    <property type="entry name" value="HAD-like_sf"/>
</dbReference>
<feature type="compositionally biased region" description="Basic and acidic residues" evidence="2">
    <location>
        <begin position="387"/>
        <end position="397"/>
    </location>
</feature>
<dbReference type="NCBIfam" id="TIGR02251">
    <property type="entry name" value="HIF-SF_euk"/>
    <property type="match status" value="1"/>
</dbReference>